<dbReference type="InterPro" id="IPR008913">
    <property type="entry name" value="Znf_CHY"/>
</dbReference>
<dbReference type="Pfam" id="PF05495">
    <property type="entry name" value="zf-CHY"/>
    <property type="match status" value="1"/>
</dbReference>
<dbReference type="PROSITE" id="PS51266">
    <property type="entry name" value="ZF_CHY"/>
    <property type="match status" value="1"/>
</dbReference>
<dbReference type="PANTHER" id="PTHR21319">
    <property type="entry name" value="RING FINGER AND CHY ZINC FINGER DOMAIN-CONTAINING PROTEIN 1"/>
    <property type="match status" value="1"/>
</dbReference>
<keyword evidence="1" id="KW-0479">Metal-binding</keyword>
<accession>A0A2T9ZIC2</accession>
<evidence type="ECO:0000259" key="6">
    <source>
        <dbReference type="PROSITE" id="PS51266"/>
    </source>
</evidence>
<dbReference type="Proteomes" id="UP000245609">
    <property type="component" value="Unassembled WGS sequence"/>
</dbReference>
<evidence type="ECO:0000256" key="2">
    <source>
        <dbReference type="ARBA" id="ARBA00022771"/>
    </source>
</evidence>
<dbReference type="InterPro" id="IPR037274">
    <property type="entry name" value="Znf_CHY_sf"/>
</dbReference>
<evidence type="ECO:0000256" key="3">
    <source>
        <dbReference type="ARBA" id="ARBA00022833"/>
    </source>
</evidence>
<feature type="domain" description="CTCHY-type" evidence="7">
    <location>
        <begin position="85"/>
        <end position="149"/>
    </location>
</feature>
<evidence type="ECO:0000256" key="1">
    <source>
        <dbReference type="ARBA" id="ARBA00022723"/>
    </source>
</evidence>
<evidence type="ECO:0000256" key="4">
    <source>
        <dbReference type="PROSITE-ProRule" id="PRU00601"/>
    </source>
</evidence>
<dbReference type="GO" id="GO:0006511">
    <property type="term" value="P:ubiquitin-dependent protein catabolic process"/>
    <property type="evidence" value="ECO:0007669"/>
    <property type="project" value="TreeGrafter"/>
</dbReference>
<dbReference type="EMBL" id="MBFS01000132">
    <property type="protein sequence ID" value="PVV04356.1"/>
    <property type="molecule type" value="Genomic_DNA"/>
</dbReference>
<gene>
    <name evidence="8" type="ORF">BB560_001146</name>
</gene>
<dbReference type="GO" id="GO:0005634">
    <property type="term" value="C:nucleus"/>
    <property type="evidence" value="ECO:0007669"/>
    <property type="project" value="TreeGrafter"/>
</dbReference>
<dbReference type="OrthoDB" id="411372at2759"/>
<dbReference type="SMART" id="SM00184">
    <property type="entry name" value="RING"/>
    <property type="match status" value="1"/>
</dbReference>
<dbReference type="PROSITE" id="PS51270">
    <property type="entry name" value="ZF_CTCHY"/>
    <property type="match status" value="1"/>
</dbReference>
<evidence type="ECO:0000313" key="9">
    <source>
        <dbReference type="Proteomes" id="UP000245609"/>
    </source>
</evidence>
<dbReference type="GO" id="GO:0008270">
    <property type="term" value="F:zinc ion binding"/>
    <property type="evidence" value="ECO:0007669"/>
    <property type="project" value="UniProtKB-KW"/>
</dbReference>
<dbReference type="SUPFAM" id="SSF57850">
    <property type="entry name" value="RING/U-box"/>
    <property type="match status" value="1"/>
</dbReference>
<dbReference type="InterPro" id="IPR001841">
    <property type="entry name" value="Znf_RING"/>
</dbReference>
<dbReference type="InterPro" id="IPR013083">
    <property type="entry name" value="Znf_RING/FYVE/PHD"/>
</dbReference>
<evidence type="ECO:0000259" key="7">
    <source>
        <dbReference type="PROSITE" id="PS51270"/>
    </source>
</evidence>
<feature type="domain" description="CHY-type" evidence="6">
    <location>
        <begin position="16"/>
        <end position="83"/>
    </location>
</feature>
<dbReference type="PROSITE" id="PS50089">
    <property type="entry name" value="ZF_RING_2"/>
    <property type="match status" value="1"/>
</dbReference>
<keyword evidence="9" id="KW-1185">Reference proteome</keyword>
<dbReference type="Gene3D" id="3.30.40.10">
    <property type="entry name" value="Zinc/RING finger domain, C3HC4 (zinc finger)"/>
    <property type="match status" value="1"/>
</dbReference>
<evidence type="ECO:0008006" key="10">
    <source>
        <dbReference type="Google" id="ProtNLM"/>
    </source>
</evidence>
<keyword evidence="3" id="KW-0862">Zinc</keyword>
<sequence length="263" mass="30197">MTNSPLPTSELNLKDQQDFAFGCEHYKHGAKLLAECCNEFYYCHLCHDEKCKYELNRYTVKTVKCLYCENIQDIGQYCVKCKKCLGEYYCDKCKLLDDNASKKIFHCEKCGICRKGGKENYYHCDGCSACLSVDARGSHKCVDKSLYSNCPVCMEYLFTSTSPIIVLYCGHPIHKTCVNELLKFSSEKNEEPPTCPICHRSIIEPKVYSAEMDKIMAQQPMPPEYKDKTSKVFCNDCQRRSDVPYHFVYHKCASCGSYNTVLV</sequence>
<evidence type="ECO:0000313" key="8">
    <source>
        <dbReference type="EMBL" id="PVV04356.1"/>
    </source>
</evidence>
<dbReference type="InterPro" id="IPR017921">
    <property type="entry name" value="Znf_CTCHY"/>
</dbReference>
<dbReference type="SUPFAM" id="SSF161219">
    <property type="entry name" value="CHY zinc finger-like"/>
    <property type="match status" value="1"/>
</dbReference>
<protein>
    <recommendedName>
        <fullName evidence="10">RING-type domain-containing protein</fullName>
    </recommendedName>
</protein>
<name>A0A2T9ZIC2_9FUNG</name>
<comment type="caution">
    <text evidence="8">The sequence shown here is derived from an EMBL/GenBank/DDBJ whole genome shotgun (WGS) entry which is preliminary data.</text>
</comment>
<dbReference type="InterPro" id="IPR037275">
    <property type="entry name" value="Znf_CTCHY_sf"/>
</dbReference>
<dbReference type="AlphaFoldDB" id="A0A2T9ZIC2"/>
<dbReference type="STRING" id="133381.A0A2T9ZIC2"/>
<dbReference type="Gene3D" id="2.20.28.10">
    <property type="match status" value="1"/>
</dbReference>
<keyword evidence="2 4" id="KW-0863">Zinc-finger</keyword>
<evidence type="ECO:0000259" key="5">
    <source>
        <dbReference type="PROSITE" id="PS50089"/>
    </source>
</evidence>
<dbReference type="Pfam" id="PF14599">
    <property type="entry name" value="zinc_ribbon_6"/>
    <property type="match status" value="1"/>
</dbReference>
<proteinExistence type="predicted"/>
<dbReference type="GO" id="GO:0061630">
    <property type="term" value="F:ubiquitin protein ligase activity"/>
    <property type="evidence" value="ECO:0007669"/>
    <property type="project" value="TreeGrafter"/>
</dbReference>
<dbReference type="Pfam" id="PF13639">
    <property type="entry name" value="zf-RING_2"/>
    <property type="match status" value="1"/>
</dbReference>
<dbReference type="GO" id="GO:0016567">
    <property type="term" value="P:protein ubiquitination"/>
    <property type="evidence" value="ECO:0007669"/>
    <property type="project" value="TreeGrafter"/>
</dbReference>
<dbReference type="CDD" id="cd16464">
    <property type="entry name" value="RING-H2_Pirh2-like"/>
    <property type="match status" value="1"/>
</dbReference>
<reference evidence="8 9" key="1">
    <citation type="journal article" date="2018" name="MBio">
        <title>Comparative Genomics Reveals the Core Gene Toolbox for the Fungus-Insect Symbiosis.</title>
        <authorList>
            <person name="Wang Y."/>
            <person name="Stata M."/>
            <person name="Wang W."/>
            <person name="Stajich J.E."/>
            <person name="White M.M."/>
            <person name="Moncalvo J.M."/>
        </authorList>
    </citation>
    <scope>NUCLEOTIDE SEQUENCE [LARGE SCALE GENOMIC DNA]</scope>
    <source>
        <strain evidence="8 9">SC-DP-2</strain>
    </source>
</reference>
<dbReference type="SUPFAM" id="SSF161245">
    <property type="entry name" value="Zinc hairpin stack"/>
    <property type="match status" value="1"/>
</dbReference>
<dbReference type="InterPro" id="IPR039512">
    <property type="entry name" value="RCHY1_zinc-ribbon"/>
</dbReference>
<feature type="domain" description="RING-type" evidence="5">
    <location>
        <begin position="150"/>
        <end position="199"/>
    </location>
</feature>
<organism evidence="8 9">
    <name type="scientific">Smittium megazygosporum</name>
    <dbReference type="NCBI Taxonomy" id="133381"/>
    <lineage>
        <taxon>Eukaryota</taxon>
        <taxon>Fungi</taxon>
        <taxon>Fungi incertae sedis</taxon>
        <taxon>Zoopagomycota</taxon>
        <taxon>Kickxellomycotina</taxon>
        <taxon>Harpellomycetes</taxon>
        <taxon>Harpellales</taxon>
        <taxon>Legeriomycetaceae</taxon>
        <taxon>Smittium</taxon>
    </lineage>
</organism>